<protein>
    <submittedName>
        <fullName evidence="1">Uncharacterized protein</fullName>
    </submittedName>
</protein>
<comment type="caution">
    <text evidence="1">The sequence shown here is derived from an EMBL/GenBank/DDBJ whole genome shotgun (WGS) entry which is preliminary data.</text>
</comment>
<organism evidence="1 2">
    <name type="scientific">Vibrio ichthyoenteri ATCC 700023</name>
    <dbReference type="NCBI Taxonomy" id="870968"/>
    <lineage>
        <taxon>Bacteria</taxon>
        <taxon>Pseudomonadati</taxon>
        <taxon>Pseudomonadota</taxon>
        <taxon>Gammaproteobacteria</taxon>
        <taxon>Vibrionales</taxon>
        <taxon>Vibrionaceae</taxon>
        <taxon>Vibrio</taxon>
    </lineage>
</organism>
<keyword evidence="2" id="KW-1185">Reference proteome</keyword>
<dbReference type="RefSeq" id="WP_006710809.1">
    <property type="nucleotide sequence ID" value="NZ_AFWF01000031.1"/>
</dbReference>
<evidence type="ECO:0000313" key="1">
    <source>
        <dbReference type="EMBL" id="EGU46907.1"/>
    </source>
</evidence>
<dbReference type="EMBL" id="AFWF01000031">
    <property type="protein sequence ID" value="EGU46907.1"/>
    <property type="molecule type" value="Genomic_DNA"/>
</dbReference>
<accession>F9RYA1</accession>
<reference evidence="1 2" key="1">
    <citation type="journal article" date="2012" name="Int. J. Syst. Evol. Microbiol.">
        <title>Vibrio caribbeanicus sp. nov., isolated from the marine sponge Scleritoderma cyanea.</title>
        <authorList>
            <person name="Hoffmann M."/>
            <person name="Monday S.R."/>
            <person name="Allard M.W."/>
            <person name="Strain E.A."/>
            <person name="Whittaker P."/>
            <person name="Naum M."/>
            <person name="McCarthy P.J."/>
            <person name="Lopez J.V."/>
            <person name="Fischer M."/>
            <person name="Brown E.W."/>
        </authorList>
    </citation>
    <scope>NUCLEOTIDE SEQUENCE [LARGE SCALE GENOMIC DNA]</scope>
    <source>
        <strain evidence="1 2">ATCC 700023</strain>
    </source>
</reference>
<evidence type="ECO:0000313" key="2">
    <source>
        <dbReference type="Proteomes" id="UP000004605"/>
    </source>
</evidence>
<gene>
    <name evidence="1" type="ORF">VII00023_17599</name>
</gene>
<dbReference type="Proteomes" id="UP000004605">
    <property type="component" value="Unassembled WGS sequence"/>
</dbReference>
<dbReference type="AlphaFoldDB" id="F9RYA1"/>
<sequence length="62" mass="7050">MKHTLLRPENDYGLPQTLIVVWLDCIYSVDRAAYLAGKLALVLAHQLTGWHEVAMKNQNKSD</sequence>
<name>F9RYA1_9VIBR</name>
<proteinExistence type="predicted"/>